<proteinExistence type="predicted"/>
<evidence type="ECO:0000313" key="1">
    <source>
        <dbReference type="EMBL" id="KRT85357.1"/>
    </source>
</evidence>
<reference evidence="1 2" key="1">
    <citation type="submission" date="2015-09" db="EMBL/GenBank/DDBJ databases">
        <title>Draft genome of the scarab beetle Oryctes borbonicus.</title>
        <authorList>
            <person name="Meyer J.M."/>
            <person name="Markov G.V."/>
            <person name="Baskaran P."/>
            <person name="Herrmann M."/>
            <person name="Sommer R.J."/>
            <person name="Roedelsperger C."/>
        </authorList>
    </citation>
    <scope>NUCLEOTIDE SEQUENCE [LARGE SCALE GENOMIC DNA]</scope>
    <source>
        <strain evidence="1">OB123</strain>
        <tissue evidence="1">Whole animal</tissue>
    </source>
</reference>
<feature type="non-terminal residue" evidence="1">
    <location>
        <position position="1"/>
    </location>
</feature>
<evidence type="ECO:0000313" key="2">
    <source>
        <dbReference type="Proteomes" id="UP000051574"/>
    </source>
</evidence>
<dbReference type="Gene3D" id="2.60.40.10">
    <property type="entry name" value="Immunoglobulins"/>
    <property type="match status" value="2"/>
</dbReference>
<sequence length="129" mass="14460">VNQYYEAEVVSEYVIRGNTAVLKCNIPSFVADFVRVEAWVGSDGKEYIYTSDFVVNQFYKAEILTEYVIRGNTAVLKCSIPSFVADFVQVEAWIDDQGGVLKVSNDYGKLSYVPGHILTIFSFFSICLG</sequence>
<dbReference type="OrthoDB" id="5969272at2759"/>
<dbReference type="Proteomes" id="UP000051574">
    <property type="component" value="Unassembled WGS sequence"/>
</dbReference>
<protein>
    <recommendedName>
        <fullName evidence="3">Ig-like domain-containing protein</fullName>
    </recommendedName>
</protein>
<gene>
    <name evidence="1" type="ORF">AMK59_323</name>
</gene>
<keyword evidence="2" id="KW-1185">Reference proteome</keyword>
<accession>A0A0T6BE08</accession>
<organism evidence="1 2">
    <name type="scientific">Oryctes borbonicus</name>
    <dbReference type="NCBI Taxonomy" id="1629725"/>
    <lineage>
        <taxon>Eukaryota</taxon>
        <taxon>Metazoa</taxon>
        <taxon>Ecdysozoa</taxon>
        <taxon>Arthropoda</taxon>
        <taxon>Hexapoda</taxon>
        <taxon>Insecta</taxon>
        <taxon>Pterygota</taxon>
        <taxon>Neoptera</taxon>
        <taxon>Endopterygota</taxon>
        <taxon>Coleoptera</taxon>
        <taxon>Polyphaga</taxon>
        <taxon>Scarabaeiformia</taxon>
        <taxon>Scarabaeidae</taxon>
        <taxon>Dynastinae</taxon>
        <taxon>Oryctes</taxon>
    </lineage>
</organism>
<dbReference type="AlphaFoldDB" id="A0A0T6BE08"/>
<dbReference type="InterPro" id="IPR013783">
    <property type="entry name" value="Ig-like_fold"/>
</dbReference>
<evidence type="ECO:0008006" key="3">
    <source>
        <dbReference type="Google" id="ProtNLM"/>
    </source>
</evidence>
<dbReference type="EMBL" id="LJIG01001583">
    <property type="protein sequence ID" value="KRT85357.1"/>
    <property type="molecule type" value="Genomic_DNA"/>
</dbReference>
<name>A0A0T6BE08_9SCAR</name>
<comment type="caution">
    <text evidence="1">The sequence shown here is derived from an EMBL/GenBank/DDBJ whole genome shotgun (WGS) entry which is preliminary data.</text>
</comment>